<dbReference type="Pfam" id="PF18889">
    <property type="entry name" value="Beta_helix_3"/>
    <property type="match status" value="9"/>
</dbReference>
<keyword evidence="3" id="KW-1185">Reference proteome</keyword>
<reference evidence="2 3" key="2">
    <citation type="journal article" date="2011" name="ISME J.">
        <title>RNA-seq reveals cooperative metabolic interactions between two termite-gut spirochete species in co-culture.</title>
        <authorList>
            <person name="Rosenthal A.Z."/>
            <person name="Matson E.G."/>
            <person name="Eldar A."/>
            <person name="Leadbetter J.R."/>
        </authorList>
    </citation>
    <scope>NUCLEOTIDE SEQUENCE [LARGE SCALE GENOMIC DNA]</scope>
    <source>
        <strain evidence="3">ATCC BAA-888 / DSM 13862 / ZAS-9</strain>
    </source>
</reference>
<dbReference type="STRING" id="545695.TREAZ_2634"/>
<dbReference type="HOGENOM" id="CLU_245623_0_0_12"/>
<name>F5YED6_LEAAZ</name>
<feature type="compositionally biased region" description="Gly residues" evidence="1">
    <location>
        <begin position="640"/>
        <end position="657"/>
    </location>
</feature>
<accession>F5YED6</accession>
<dbReference type="EMBL" id="CP001841">
    <property type="protein sequence ID" value="AEF82533.1"/>
    <property type="molecule type" value="Genomic_DNA"/>
</dbReference>
<dbReference type="InParanoid" id="F5YED6"/>
<dbReference type="Proteomes" id="UP000009222">
    <property type="component" value="Chromosome"/>
</dbReference>
<dbReference type="InterPro" id="IPR006626">
    <property type="entry name" value="PbH1"/>
</dbReference>
<feature type="compositionally biased region" description="Low complexity" evidence="1">
    <location>
        <begin position="612"/>
        <end position="639"/>
    </location>
</feature>
<evidence type="ECO:0000256" key="1">
    <source>
        <dbReference type="SAM" id="MobiDB-lite"/>
    </source>
</evidence>
<protein>
    <submittedName>
        <fullName evidence="2">Putative outer membrane autotransporter</fullName>
    </submittedName>
</protein>
<feature type="region of interest" description="Disordered" evidence="1">
    <location>
        <begin position="603"/>
        <end position="657"/>
    </location>
</feature>
<organism evidence="2 3">
    <name type="scientific">Leadbettera azotonutricia (strain ATCC BAA-888 / DSM 13862 / ZAS-9)</name>
    <name type="common">Treponema azotonutricium</name>
    <dbReference type="NCBI Taxonomy" id="545695"/>
    <lineage>
        <taxon>Bacteria</taxon>
        <taxon>Pseudomonadati</taxon>
        <taxon>Spirochaetota</taxon>
        <taxon>Spirochaetia</taxon>
        <taxon>Spirochaetales</taxon>
        <taxon>Breznakiellaceae</taxon>
        <taxon>Leadbettera</taxon>
    </lineage>
</organism>
<gene>
    <name evidence="2" type="ordered locus">TREAZ_2634</name>
</gene>
<dbReference type="RefSeq" id="WP_015712897.1">
    <property type="nucleotide sequence ID" value="NC_015577.1"/>
</dbReference>
<dbReference type="KEGG" id="taz:TREAZ_2634"/>
<dbReference type="eggNOG" id="COG5164">
    <property type="taxonomic scope" value="Bacteria"/>
</dbReference>
<dbReference type="SMART" id="SM00710">
    <property type="entry name" value="PbH1"/>
    <property type="match status" value="10"/>
</dbReference>
<evidence type="ECO:0000313" key="3">
    <source>
        <dbReference type="Proteomes" id="UP000009222"/>
    </source>
</evidence>
<evidence type="ECO:0000313" key="2">
    <source>
        <dbReference type="EMBL" id="AEF82533.1"/>
    </source>
</evidence>
<proteinExistence type="predicted"/>
<reference evidence="3" key="1">
    <citation type="submission" date="2009-12" db="EMBL/GenBank/DDBJ databases">
        <title>Complete sequence of Treponema azotonutricium strain ZAS-9.</title>
        <authorList>
            <person name="Tetu S.G."/>
            <person name="Matson E."/>
            <person name="Ren Q."/>
            <person name="Seshadri R."/>
            <person name="Elbourne L."/>
            <person name="Hassan K.A."/>
            <person name="Durkin A."/>
            <person name="Radune D."/>
            <person name="Mohamoud Y."/>
            <person name="Shay R."/>
            <person name="Jin S."/>
            <person name="Zhang X."/>
            <person name="Lucey K."/>
            <person name="Ballor N.R."/>
            <person name="Ottesen E."/>
            <person name="Rosenthal R."/>
            <person name="Allen A."/>
            <person name="Leadbetter J.R."/>
            <person name="Paulsen I.T."/>
        </authorList>
    </citation>
    <scope>NUCLEOTIDE SEQUENCE [LARGE SCALE GENOMIC DNA]</scope>
    <source>
        <strain evidence="3">ATCC BAA-888 / DSM 13862 / ZAS-9</strain>
    </source>
</reference>
<dbReference type="PROSITE" id="PS51257">
    <property type="entry name" value="PROKAR_LIPOPROTEIN"/>
    <property type="match status" value="1"/>
</dbReference>
<sequence length="1567" mass="153670">MKTNPIKIMKKVLAVFGTVSLLGFFLAGCSNLFEPDRDIPNSQKDGGLVGIYIGGETPRTLQPSWDALAGYQLTFSGGHVPVSITEGNYAEVYLADGTYTITAAAYRAGGVIGNAGDEAARGSVSVTLAGGIITSNGGRVPPIILEAIGEGLGTFHYEIAKGNSVSGYLKLWQTDGTGPVSGFGTDGELPIDSAEVTGDYTLEKGRYIAEIRLTNSAGKVAFYREVIELWPGASTALVYEPEIYLDPSAILPNSEAVLAASTVIGGNAIGAKISGTGDSESDPVRYKLAVQNIANVSAEFVTEGDSLFANLFWIANNGSAPGGTGYNPAPIGVTNFSANNTLWIKVVSEDGSTTMYYKFELFPPPPTKGAFTDTNTAVNTLSGTITWTPPSLPSGIKGYHVYYGSDENTILAGWESTPRYEIDDAFTGSQTVSALSPPAGTNYFLIYSYKTGGEDYPVCLAIPIVDIIFSANYGAFTVRSTNPSASAVSYSDSVLTISQSGIYFITGTGSAATDRIRISSSAPLEVDIILKNVHIDVSGTSGACALETNYNNNSVKTVNLTIEGTNTLISGENQAGINVPSQTSLVITKSSTGTLTATGGGNGAGIGGGGSSSSWGQGSDGGAITITGGTVTATSSRNGAGIGGGGSSGEGSYGGSGGTISITGGTVTATGSSNSAGIGGGSSSGSGGYGGSGGTISITSGTVTATGSSNSAGIGGGGGYSGGNGGTISITGGTVTATGGDGAGIGGGRGSLWGGGSGGIISITGGTVTATSGYSYGAGIGGGGGVYGSGGDGSYGKGNGGSGGTISITGGTVTATSGSGAGIGGGGGYYDSSSGGGIGGSGGTISITGGTVTATGSSGAGIGGGGSYSGNSSSSGGSGGTISITGGMITTTSSSGAGIGGGGHRYNGSDGSAGTITSFSGGAVIIASSIQPTLIEGGNANNAIAFNGTTGTMYGNVTLGTDTTIPVGRLLPVVPGKTLIIPMEITLTNNGTIFVDNGGLIIGSVTGNQPGYPALTISGSAPYTYANGVLTITDSGTAAIGMKNGVTLTNVDRLVISSGKNVDITLSGVNIEVSSLSDICAFDMTGATVNLTLTGNNALKSGSNKAGLQVPAGATLIITGNSTGILEAAGGQYGAGIGGGNGDNGGTITIAGGTVTATGGGAGAGIGGGYNGNGGTISINGGMITTGRYGGTGIGGGYNGSPGTITSLSGNAIVFASSIQPAITDGVNATSGIVFNSTNGIMYGDVILFQDLTITSDKKLLIRSTNALTIPAGITLQNNGVIYVFNDSIINGTITENQPVFSDLKVSGSNSLDYSPGVLTINGSGTYTIGMKNSITSTTERIVVNSGVSANITFSGITIDVSGTAGTCAFDMTGATVNLTITGNNALKSGLYEAGLRVPNGATLTITGSSTGTLTATGGYNGAGIGGRYEESGGTFSINGGTVTAIGNNGFGIGGGSWGSAGTITSLSGNAIVFTSSIQPAITDGVNATEAIVFNGDTGTQYGNVTLRTNVTFPVNKTLTIPSDHTLTIPEAITLTNNGTINNQGTIDQYGVIDGSGSVTGNPVAVH</sequence>